<evidence type="ECO:0000313" key="2">
    <source>
        <dbReference type="Proteomes" id="UP000317318"/>
    </source>
</evidence>
<dbReference type="KEGG" id="svp:Pan189_26690"/>
<reference evidence="1 2" key="1">
    <citation type="submission" date="2019-02" db="EMBL/GenBank/DDBJ databases">
        <title>Deep-cultivation of Planctomycetes and their phenomic and genomic characterization uncovers novel biology.</title>
        <authorList>
            <person name="Wiegand S."/>
            <person name="Jogler M."/>
            <person name="Boedeker C."/>
            <person name="Pinto D."/>
            <person name="Vollmers J."/>
            <person name="Rivas-Marin E."/>
            <person name="Kohn T."/>
            <person name="Peeters S.H."/>
            <person name="Heuer A."/>
            <person name="Rast P."/>
            <person name="Oberbeckmann S."/>
            <person name="Bunk B."/>
            <person name="Jeske O."/>
            <person name="Meyerdierks A."/>
            <person name="Storesund J.E."/>
            <person name="Kallscheuer N."/>
            <person name="Luecker S."/>
            <person name="Lage O.M."/>
            <person name="Pohl T."/>
            <person name="Merkel B.J."/>
            <person name="Hornburger P."/>
            <person name="Mueller R.-W."/>
            <person name="Bruemmer F."/>
            <person name="Labrenz M."/>
            <person name="Spormann A.M."/>
            <person name="Op den Camp H."/>
            <person name="Overmann J."/>
            <person name="Amann R."/>
            <person name="Jetten M.S.M."/>
            <person name="Mascher T."/>
            <person name="Medema M.H."/>
            <person name="Devos D.P."/>
            <person name="Kaster A.-K."/>
            <person name="Ovreas L."/>
            <person name="Rohde M."/>
            <person name="Galperin M.Y."/>
            <person name="Jogler C."/>
        </authorList>
    </citation>
    <scope>NUCLEOTIDE SEQUENCE [LARGE SCALE GENOMIC DNA]</scope>
    <source>
        <strain evidence="1 2">Pan189</strain>
    </source>
</reference>
<keyword evidence="2" id="KW-1185">Reference proteome</keyword>
<dbReference type="Proteomes" id="UP000317318">
    <property type="component" value="Chromosome"/>
</dbReference>
<evidence type="ECO:0000313" key="1">
    <source>
        <dbReference type="EMBL" id="QDT38279.1"/>
    </source>
</evidence>
<proteinExistence type="predicted"/>
<organism evidence="1 2">
    <name type="scientific">Stratiformator vulcanicus</name>
    <dbReference type="NCBI Taxonomy" id="2527980"/>
    <lineage>
        <taxon>Bacteria</taxon>
        <taxon>Pseudomonadati</taxon>
        <taxon>Planctomycetota</taxon>
        <taxon>Planctomycetia</taxon>
        <taxon>Planctomycetales</taxon>
        <taxon>Planctomycetaceae</taxon>
        <taxon>Stratiformator</taxon>
    </lineage>
</organism>
<protein>
    <submittedName>
        <fullName evidence="1">Uncharacterized protein</fullName>
    </submittedName>
</protein>
<accession>A0A517R320</accession>
<name>A0A517R320_9PLAN</name>
<dbReference type="EMBL" id="CP036268">
    <property type="protein sequence ID" value="QDT38279.1"/>
    <property type="molecule type" value="Genomic_DNA"/>
</dbReference>
<sequence>MSALCSWRRGFGIAIGPAVLCGIGCDIKPSNLNEPAEPAPAAAVPDQPDKKDDVAVIHKTTREILDLAELQDDPNWAVVDTGVTGGDPLTQAQSVYFHAAATLSPIPIQQFVQQQRALEGTTPTYEEVQQFMEQNPGVTLRQQKPWQKYAYDAENGTIVVVEDKAEKQRISEKAGVELD</sequence>
<dbReference type="AlphaFoldDB" id="A0A517R320"/>
<gene>
    <name evidence="1" type="ORF">Pan189_26690</name>
</gene>